<name>A0ABD3SF67_9STRA</name>
<accession>A0ABD3SF67</accession>
<dbReference type="SMART" id="SM00853">
    <property type="entry name" value="MutL_C"/>
    <property type="match status" value="1"/>
</dbReference>
<sequence length="387" mass="43283">MEGNSQNCRREYGYSRVVRGQQMVSSISEASIATKRSRSPKSPFSDAFYDTIQPNMLTDVKPCAKVDLSVRSLDDAFLNNELLDDDNPEFNFDFNGEQDAAAAGWTKQRVKGLETITAGLIPGTNPSTRITLTKEMLSSAEVIAQVELKFIIIKTCGIICAVDQHAADERVALEKLERALSNPDIHNDTVIRMTKRSIPKKDLVKQIRVNPPKRLSLSQKDVATAKYHSSLLKKWGFSFEEAEDGTLLTLTGLPVVCDRIATVHNFLSFVKELSQFSGGEICPTFVKNILKSNACRYAIMFGDELSREMQIDLINGLSKCEMSFICAHGRPCVIPLFDMSQERSIDLMNTKTHSSATEATTAQANREDKLLMLSMREKFGPKRLIRR</sequence>
<evidence type="ECO:0000313" key="2">
    <source>
        <dbReference type="EMBL" id="KAL3823206.1"/>
    </source>
</evidence>
<proteinExistence type="predicted"/>
<dbReference type="Proteomes" id="UP001530377">
    <property type="component" value="Unassembled WGS sequence"/>
</dbReference>
<dbReference type="PANTHER" id="PTHR10073:SF47">
    <property type="entry name" value="DNA MISMATCH REPAIR PROTEIN MLH3"/>
    <property type="match status" value="1"/>
</dbReference>
<dbReference type="AlphaFoldDB" id="A0ABD3SF67"/>
<dbReference type="Gene3D" id="3.30.1370.100">
    <property type="entry name" value="MutL, C-terminal domain, regulatory subdomain"/>
    <property type="match status" value="1"/>
</dbReference>
<evidence type="ECO:0000259" key="1">
    <source>
        <dbReference type="SMART" id="SM00853"/>
    </source>
</evidence>
<dbReference type="SUPFAM" id="SSF118116">
    <property type="entry name" value="DNA mismatch repair protein MutL"/>
    <property type="match status" value="1"/>
</dbReference>
<evidence type="ECO:0000313" key="3">
    <source>
        <dbReference type="Proteomes" id="UP001530377"/>
    </source>
</evidence>
<reference evidence="2 3" key="1">
    <citation type="submission" date="2024-10" db="EMBL/GenBank/DDBJ databases">
        <title>Updated reference genomes for cyclostephanoid diatoms.</title>
        <authorList>
            <person name="Roberts W.R."/>
            <person name="Alverson A.J."/>
        </authorList>
    </citation>
    <scope>NUCLEOTIDE SEQUENCE [LARGE SCALE GENOMIC DNA]</scope>
    <source>
        <strain evidence="2 3">AJA228-03</strain>
    </source>
</reference>
<dbReference type="InterPro" id="IPR014790">
    <property type="entry name" value="MutL_C"/>
</dbReference>
<dbReference type="PANTHER" id="PTHR10073">
    <property type="entry name" value="DNA MISMATCH REPAIR PROTEIN MLH, PMS, MUTL"/>
    <property type="match status" value="1"/>
</dbReference>
<feature type="domain" description="MutL C-terminal dimerisation" evidence="1">
    <location>
        <begin position="142"/>
        <end position="305"/>
    </location>
</feature>
<protein>
    <recommendedName>
        <fullName evidence="1">MutL C-terminal dimerisation domain-containing protein</fullName>
    </recommendedName>
</protein>
<dbReference type="InterPro" id="IPR042121">
    <property type="entry name" value="MutL_C_regsub"/>
</dbReference>
<gene>
    <name evidence="2" type="ORF">ACHAXA_003485</name>
</gene>
<keyword evidence="3" id="KW-1185">Reference proteome</keyword>
<organism evidence="2 3">
    <name type="scientific">Cyclostephanos tholiformis</name>
    <dbReference type="NCBI Taxonomy" id="382380"/>
    <lineage>
        <taxon>Eukaryota</taxon>
        <taxon>Sar</taxon>
        <taxon>Stramenopiles</taxon>
        <taxon>Ochrophyta</taxon>
        <taxon>Bacillariophyta</taxon>
        <taxon>Coscinodiscophyceae</taxon>
        <taxon>Thalassiosirophycidae</taxon>
        <taxon>Stephanodiscales</taxon>
        <taxon>Stephanodiscaceae</taxon>
        <taxon>Cyclostephanos</taxon>
    </lineage>
</organism>
<dbReference type="Pfam" id="PF08676">
    <property type="entry name" value="MutL_C"/>
    <property type="match status" value="1"/>
</dbReference>
<dbReference type="Gene3D" id="3.30.1540.20">
    <property type="entry name" value="MutL, C-terminal domain, dimerisation subdomain"/>
    <property type="match status" value="1"/>
</dbReference>
<dbReference type="InterPro" id="IPR042120">
    <property type="entry name" value="MutL_C_dimsub"/>
</dbReference>
<dbReference type="EMBL" id="JALLPB020000043">
    <property type="protein sequence ID" value="KAL3823206.1"/>
    <property type="molecule type" value="Genomic_DNA"/>
</dbReference>
<comment type="caution">
    <text evidence="2">The sequence shown here is derived from an EMBL/GenBank/DDBJ whole genome shotgun (WGS) entry which is preliminary data.</text>
</comment>
<dbReference type="InterPro" id="IPR038973">
    <property type="entry name" value="MutL/Mlh/Pms-like"/>
</dbReference>
<dbReference type="InterPro" id="IPR037198">
    <property type="entry name" value="MutL_C_sf"/>
</dbReference>